<proteinExistence type="predicted"/>
<keyword evidence="2" id="KW-1185">Reference proteome</keyword>
<name>A0ABS6HBL4_9PROT</name>
<protein>
    <recommendedName>
        <fullName evidence="3">ATP-binding protein</fullName>
    </recommendedName>
</protein>
<evidence type="ECO:0008006" key="3">
    <source>
        <dbReference type="Google" id="ProtNLM"/>
    </source>
</evidence>
<accession>A0ABS6HBL4</accession>
<dbReference type="RefSeq" id="WP_216878129.1">
    <property type="nucleotide sequence ID" value="NZ_JAERQM010000006.1"/>
</dbReference>
<dbReference type="EMBL" id="JAERQM010000006">
    <property type="protein sequence ID" value="MBU8546125.1"/>
    <property type="molecule type" value="Genomic_DNA"/>
</dbReference>
<gene>
    <name evidence="1" type="ORF">JJQ90_20555</name>
</gene>
<reference evidence="1 2" key="1">
    <citation type="submission" date="2021-01" db="EMBL/GenBank/DDBJ databases">
        <title>Roseomonas sp. nov, a bacterium isolated from an oil production mixture in Yumen Oilfield.</title>
        <authorList>
            <person name="Wu D."/>
        </authorList>
    </citation>
    <scope>NUCLEOTIDE SEQUENCE [LARGE SCALE GENOMIC DNA]</scope>
    <source>
        <strain evidence="1 2">ROY-5-3</strain>
    </source>
</reference>
<evidence type="ECO:0000313" key="2">
    <source>
        <dbReference type="Proteomes" id="UP000689967"/>
    </source>
</evidence>
<dbReference type="Proteomes" id="UP000689967">
    <property type="component" value="Unassembled WGS sequence"/>
</dbReference>
<evidence type="ECO:0000313" key="1">
    <source>
        <dbReference type="EMBL" id="MBU8546125.1"/>
    </source>
</evidence>
<organism evidence="1 2">
    <name type="scientific">Falsiroseomonas oleicola</name>
    <dbReference type="NCBI Taxonomy" id="2801474"/>
    <lineage>
        <taxon>Bacteria</taxon>
        <taxon>Pseudomonadati</taxon>
        <taxon>Pseudomonadota</taxon>
        <taxon>Alphaproteobacteria</taxon>
        <taxon>Acetobacterales</taxon>
        <taxon>Roseomonadaceae</taxon>
        <taxon>Falsiroseomonas</taxon>
    </lineage>
</organism>
<sequence length="404" mass="43693">MRITGSLMLSINKDFSLDEFEAGLSRIALGEPELRIPNKVKASAVGSLAALIQLIITWAVRGEEDSRLRIHAQRVDDVAFHNFANTPFGVVALNMAGKVALSGGEAVGRREALLQTRDYVLAMHGGALDKLRDIDKSAIPIVCVDNAQEYRRPIRLYVPGTVDVRSARDFEALIGSCLRTLRPGMPTVERSGTLGAIAALVQEAFKNTDDHARTDFREVRLRRSTRGILVGYRYLAVDQLQGMAGAHGPLRAHFGGWAPRGGARHAQFVEVSVFDSGPGLAQNWLAKTVGLDKGIIADSVPLEVEYQAVGACLRKGGTTKSDLTSGIGLFRIMDVAKRTGGFVRIRSGRLSLIKAFDGSGLGQPTEEDLAMEDMVRGGRPSVPQAWAEGTVITAMLPLNRELAR</sequence>
<comment type="caution">
    <text evidence="1">The sequence shown here is derived from an EMBL/GenBank/DDBJ whole genome shotgun (WGS) entry which is preliminary data.</text>
</comment>